<dbReference type="AlphaFoldDB" id="A0A9Q1GXN2"/>
<feature type="domain" description="Carboxylesterase type B" evidence="3">
    <location>
        <begin position="3"/>
        <end position="442"/>
    </location>
</feature>
<dbReference type="PROSITE" id="PS00941">
    <property type="entry name" value="CARBOXYLESTERASE_B_2"/>
    <property type="match status" value="1"/>
</dbReference>
<comment type="caution">
    <text evidence="4">The sequence shown here is derived from an EMBL/GenBank/DDBJ whole genome shotgun (WGS) entry which is preliminary data.</text>
</comment>
<evidence type="ECO:0000256" key="2">
    <source>
        <dbReference type="ARBA" id="ARBA00022729"/>
    </source>
</evidence>
<dbReference type="InterPro" id="IPR002018">
    <property type="entry name" value="CarbesteraseB"/>
</dbReference>
<evidence type="ECO:0000313" key="5">
    <source>
        <dbReference type="Proteomes" id="UP001152320"/>
    </source>
</evidence>
<proteinExistence type="inferred from homology"/>
<sequence>MPPVKRSTRWQETLDARKPGPICPQIVTKGSVIEEDEFTQFSSKVTMLPPAEGMTEDCLTLDIIVPMGIKQIRTLEELDPSPVLVWFHGGDFLRGSSQDQDGSILAAKSGIIIVKVNYRLGIFGFLSMGVQTLVPGNAGLLDQKLALEWIQENIREFGGDPGRVTIFGDDAGSKSVALHLFINDSQPLFHRAIIQNDINFPWNLPDSSAQTVRDLSVKVGCGQSQDNFNPANAVECLQSISIDELLSAAEAITNASWSPVRDDILFKVGETEYVIGSHDVMLGITSWSDVNTISTFIQRDSPSSGVSEEEFNDVISGIVASFNPVNQSELIASSIRQSYNNWEDPHNEILRALSLMRLLNDWDVLNPAFEFLRLWVPQEGDANVFVFVFDDSSNVNSTAQAPVSSLSEFIWGQPFQESEMSSFSRNLSQNVIYYWKYFNEKG</sequence>
<dbReference type="SUPFAM" id="SSF53474">
    <property type="entry name" value="alpha/beta-Hydrolases"/>
    <property type="match status" value="1"/>
</dbReference>
<keyword evidence="2" id="KW-0732">Signal</keyword>
<keyword evidence="5" id="KW-1185">Reference proteome</keyword>
<dbReference type="InterPro" id="IPR029058">
    <property type="entry name" value="AB_hydrolase_fold"/>
</dbReference>
<accession>A0A9Q1GXN2</accession>
<evidence type="ECO:0000259" key="3">
    <source>
        <dbReference type="Pfam" id="PF00135"/>
    </source>
</evidence>
<dbReference type="Proteomes" id="UP001152320">
    <property type="component" value="Chromosome 15"/>
</dbReference>
<dbReference type="PANTHER" id="PTHR43903">
    <property type="entry name" value="NEUROLIGIN"/>
    <property type="match status" value="1"/>
</dbReference>
<dbReference type="OrthoDB" id="3200163at2759"/>
<evidence type="ECO:0000256" key="1">
    <source>
        <dbReference type="ARBA" id="ARBA00005964"/>
    </source>
</evidence>
<protein>
    <submittedName>
        <fullName evidence="4">Neuroligin-4, Y-linked</fullName>
    </submittedName>
</protein>
<gene>
    <name evidence="4" type="ORF">HOLleu_31039</name>
</gene>
<dbReference type="EMBL" id="JAIZAY010000015">
    <property type="protein sequence ID" value="KAJ8028722.1"/>
    <property type="molecule type" value="Genomic_DNA"/>
</dbReference>
<organism evidence="4 5">
    <name type="scientific">Holothuria leucospilota</name>
    <name type="common">Black long sea cucumber</name>
    <name type="synonym">Mertensiothuria leucospilota</name>
    <dbReference type="NCBI Taxonomy" id="206669"/>
    <lineage>
        <taxon>Eukaryota</taxon>
        <taxon>Metazoa</taxon>
        <taxon>Echinodermata</taxon>
        <taxon>Eleutherozoa</taxon>
        <taxon>Echinozoa</taxon>
        <taxon>Holothuroidea</taxon>
        <taxon>Aspidochirotacea</taxon>
        <taxon>Aspidochirotida</taxon>
        <taxon>Holothuriidae</taxon>
        <taxon>Holothuria</taxon>
    </lineage>
</organism>
<comment type="similarity">
    <text evidence="1">Belongs to the type-B carboxylesterase/lipase family.</text>
</comment>
<dbReference type="Pfam" id="PF00135">
    <property type="entry name" value="COesterase"/>
    <property type="match status" value="1"/>
</dbReference>
<evidence type="ECO:0000313" key="4">
    <source>
        <dbReference type="EMBL" id="KAJ8028722.1"/>
    </source>
</evidence>
<name>A0A9Q1GXN2_HOLLE</name>
<reference evidence="4" key="1">
    <citation type="submission" date="2021-10" db="EMBL/GenBank/DDBJ databases">
        <title>Tropical sea cucumber genome reveals ecological adaptation and Cuvierian tubules defense mechanism.</title>
        <authorList>
            <person name="Chen T."/>
        </authorList>
    </citation>
    <scope>NUCLEOTIDE SEQUENCE</scope>
    <source>
        <strain evidence="4">Nanhai2018</strain>
        <tissue evidence="4">Muscle</tissue>
    </source>
</reference>
<dbReference type="Gene3D" id="3.40.50.1820">
    <property type="entry name" value="alpha/beta hydrolase"/>
    <property type="match status" value="1"/>
</dbReference>
<dbReference type="InterPro" id="IPR051093">
    <property type="entry name" value="Neuroligin/BSAL"/>
</dbReference>
<dbReference type="InterPro" id="IPR019819">
    <property type="entry name" value="Carboxylesterase_B_CS"/>
</dbReference>